<dbReference type="Gene3D" id="1.25.40.20">
    <property type="entry name" value="Ankyrin repeat-containing domain"/>
    <property type="match status" value="1"/>
</dbReference>
<comment type="caution">
    <text evidence="3">The sequence shown here is derived from an EMBL/GenBank/DDBJ whole genome shotgun (WGS) entry which is preliminary data.</text>
</comment>
<dbReference type="PROSITE" id="PS50088">
    <property type="entry name" value="ANK_REPEAT"/>
    <property type="match status" value="1"/>
</dbReference>
<dbReference type="InterPro" id="IPR036770">
    <property type="entry name" value="Ankyrin_rpt-contain_sf"/>
</dbReference>
<dbReference type="SUPFAM" id="SSF48403">
    <property type="entry name" value="Ankyrin repeat"/>
    <property type="match status" value="1"/>
</dbReference>
<gene>
    <name evidence="3" type="ORF">A1O3_08085</name>
</gene>
<dbReference type="AlphaFoldDB" id="W9XR42"/>
<dbReference type="PROSITE" id="PS50297">
    <property type="entry name" value="ANK_REP_REGION"/>
    <property type="match status" value="1"/>
</dbReference>
<organism evidence="3 4">
    <name type="scientific">Capronia epimyces CBS 606.96</name>
    <dbReference type="NCBI Taxonomy" id="1182542"/>
    <lineage>
        <taxon>Eukaryota</taxon>
        <taxon>Fungi</taxon>
        <taxon>Dikarya</taxon>
        <taxon>Ascomycota</taxon>
        <taxon>Pezizomycotina</taxon>
        <taxon>Eurotiomycetes</taxon>
        <taxon>Chaetothyriomycetidae</taxon>
        <taxon>Chaetothyriales</taxon>
        <taxon>Herpotrichiellaceae</taxon>
        <taxon>Capronia</taxon>
    </lineage>
</organism>
<dbReference type="EMBL" id="AMGY01000007">
    <property type="protein sequence ID" value="EXJ79800.1"/>
    <property type="molecule type" value="Genomic_DNA"/>
</dbReference>
<dbReference type="GeneID" id="19172174"/>
<protein>
    <submittedName>
        <fullName evidence="3">Uncharacterized protein</fullName>
    </submittedName>
</protein>
<keyword evidence="1" id="KW-0040">ANK repeat</keyword>
<dbReference type="Pfam" id="PF13637">
    <property type="entry name" value="Ank_4"/>
    <property type="match status" value="1"/>
</dbReference>
<reference evidence="3 4" key="1">
    <citation type="submission" date="2013-03" db="EMBL/GenBank/DDBJ databases">
        <title>The Genome Sequence of Capronia epimyces CBS 606.96.</title>
        <authorList>
            <consortium name="The Broad Institute Genomics Platform"/>
            <person name="Cuomo C."/>
            <person name="de Hoog S."/>
            <person name="Gorbushina A."/>
            <person name="Walker B."/>
            <person name="Young S.K."/>
            <person name="Zeng Q."/>
            <person name="Gargeya S."/>
            <person name="Fitzgerald M."/>
            <person name="Haas B."/>
            <person name="Abouelleil A."/>
            <person name="Allen A.W."/>
            <person name="Alvarado L."/>
            <person name="Arachchi H.M."/>
            <person name="Berlin A.M."/>
            <person name="Chapman S.B."/>
            <person name="Gainer-Dewar J."/>
            <person name="Goldberg J."/>
            <person name="Griggs A."/>
            <person name="Gujja S."/>
            <person name="Hansen M."/>
            <person name="Howarth C."/>
            <person name="Imamovic A."/>
            <person name="Ireland A."/>
            <person name="Larimer J."/>
            <person name="McCowan C."/>
            <person name="Murphy C."/>
            <person name="Pearson M."/>
            <person name="Poon T.W."/>
            <person name="Priest M."/>
            <person name="Roberts A."/>
            <person name="Saif S."/>
            <person name="Shea T."/>
            <person name="Sisk P."/>
            <person name="Sykes S."/>
            <person name="Wortman J."/>
            <person name="Nusbaum C."/>
            <person name="Birren B."/>
        </authorList>
    </citation>
    <scope>NUCLEOTIDE SEQUENCE [LARGE SCALE GENOMIC DNA]</scope>
    <source>
        <strain evidence="3 4">CBS 606.96</strain>
    </source>
</reference>
<feature type="repeat" description="ANK" evidence="1">
    <location>
        <begin position="283"/>
        <end position="315"/>
    </location>
</feature>
<dbReference type="InterPro" id="IPR002110">
    <property type="entry name" value="Ankyrin_rpt"/>
</dbReference>
<dbReference type="OrthoDB" id="4158831at2759"/>
<dbReference type="SMART" id="SM00248">
    <property type="entry name" value="ANK"/>
    <property type="match status" value="1"/>
</dbReference>
<dbReference type="STRING" id="1182542.W9XR42"/>
<evidence type="ECO:0000256" key="1">
    <source>
        <dbReference type="PROSITE-ProRule" id="PRU00023"/>
    </source>
</evidence>
<evidence type="ECO:0000313" key="3">
    <source>
        <dbReference type="EMBL" id="EXJ79800.1"/>
    </source>
</evidence>
<feature type="region of interest" description="Disordered" evidence="2">
    <location>
        <begin position="160"/>
        <end position="193"/>
    </location>
</feature>
<dbReference type="Proteomes" id="UP000019478">
    <property type="component" value="Unassembled WGS sequence"/>
</dbReference>
<dbReference type="HOGENOM" id="CLU_871526_0_0_1"/>
<dbReference type="RefSeq" id="XP_007736374.1">
    <property type="nucleotide sequence ID" value="XM_007738184.1"/>
</dbReference>
<proteinExistence type="predicted"/>
<evidence type="ECO:0000256" key="2">
    <source>
        <dbReference type="SAM" id="MobiDB-lite"/>
    </source>
</evidence>
<accession>W9XR42</accession>
<evidence type="ECO:0000313" key="4">
    <source>
        <dbReference type="Proteomes" id="UP000019478"/>
    </source>
</evidence>
<keyword evidence="4" id="KW-1185">Reference proteome</keyword>
<sequence>MAETVGVVAAALEFGKTVLELKQLYSSIKNAPEDLAELLEELDLFEEIMQTLAQQDALIASYAPPAVVQRCRQSCEKAVQSLRPVCSELSNSIKRCRWRGSVKVVLKDDVMEKARQRIERTRANLLLAQTASWNAMNTFHIEQHARIHALVLSTSTSLLAHPSSRRRDQPDPSASLPSSNEADSAESEISDRTVTLAVSETGSRRLKMKPQRRTLLTFQTLLLGKRIELVQERAGGPSTFIIRQYNIRPYSAPVFKYVKNGNIAALQQLFETKQASIFDRDEDGYTLIHRAVMFEKASMVRFLLRQGADPNQTQSRYVL</sequence>
<name>W9XR42_9EURO</name>
<dbReference type="eggNOG" id="ENOG502SQZW">
    <property type="taxonomic scope" value="Eukaryota"/>
</dbReference>